<name>A0A3Q9QWF8_9BACI</name>
<dbReference type="InterPro" id="IPR005828">
    <property type="entry name" value="MFS_sugar_transport-like"/>
</dbReference>
<dbReference type="InterPro" id="IPR020846">
    <property type="entry name" value="MFS_dom"/>
</dbReference>
<feature type="transmembrane region" description="Helical" evidence="6">
    <location>
        <begin position="257"/>
        <end position="276"/>
    </location>
</feature>
<dbReference type="InterPro" id="IPR036259">
    <property type="entry name" value="MFS_trans_sf"/>
</dbReference>
<feature type="transmembrane region" description="Helical" evidence="6">
    <location>
        <begin position="122"/>
        <end position="139"/>
    </location>
</feature>
<evidence type="ECO:0000256" key="2">
    <source>
        <dbReference type="ARBA" id="ARBA00022448"/>
    </source>
</evidence>
<dbReference type="PANTHER" id="PTHR23511">
    <property type="entry name" value="SYNAPTIC VESICLE GLYCOPROTEIN 2"/>
    <property type="match status" value="1"/>
</dbReference>
<keyword evidence="9" id="KW-1185">Reference proteome</keyword>
<proteinExistence type="predicted"/>
<organism evidence="8 9">
    <name type="scientific">Neobacillus mesonae</name>
    <dbReference type="NCBI Taxonomy" id="1193713"/>
    <lineage>
        <taxon>Bacteria</taxon>
        <taxon>Bacillati</taxon>
        <taxon>Bacillota</taxon>
        <taxon>Bacilli</taxon>
        <taxon>Bacillales</taxon>
        <taxon>Bacillaceae</taxon>
        <taxon>Neobacillus</taxon>
    </lineage>
</organism>
<protein>
    <submittedName>
        <fullName evidence="8">MFS transporter</fullName>
    </submittedName>
</protein>
<comment type="subcellular location">
    <subcellularLocation>
        <location evidence="1">Cell membrane</location>
        <topology evidence="1">Multi-pass membrane protein</topology>
    </subcellularLocation>
</comment>
<dbReference type="AlphaFoldDB" id="A0A3Q9QWF8"/>
<evidence type="ECO:0000313" key="8">
    <source>
        <dbReference type="EMBL" id="AZU64796.1"/>
    </source>
</evidence>
<dbReference type="GO" id="GO:0022857">
    <property type="term" value="F:transmembrane transporter activity"/>
    <property type="evidence" value="ECO:0007669"/>
    <property type="project" value="InterPro"/>
</dbReference>
<feature type="transmembrane region" description="Helical" evidence="6">
    <location>
        <begin position="296"/>
        <end position="314"/>
    </location>
</feature>
<evidence type="ECO:0000256" key="1">
    <source>
        <dbReference type="ARBA" id="ARBA00004651"/>
    </source>
</evidence>
<sequence>MINNSGEKVQVGSYFNDMPFTKRHAFIGLAIFFAFIVEAWELMVIIFVSGSIASEFNLSTVQVGSLIGSIYLGMIPGAYIFGIIADKIGRKKTMVYSLIGFSIFSLISVFSINFSMLYTSRLLAGVAISGVLVCIFPYFGELLPVKQRGKASGYLSSGWPFGVLIAVGITALSTEIGGLLASWRSVLFISSMAGLWALVLMKLPESPYWLVSKGRQKEAKQIINYLSDGKVKVDENVQLEILKVKQGSYLEIFKGKILKLTTLQTIINFTLAFGYWGLYTWIPTLLMEKGLSMSESLGFIALTSIMQIPGYVLASHLTAKFGRKKILFLFVTGAAISGFLFAFSSNMVELYLFNFLLSFFNQGAWAVWNTWFGEIYPTNIRGTGYSFGAASQRWANTFAPSIIGLVIGLGWTFVATVSFIEVFVVVTMITLLFLPETEGKILD</sequence>
<dbReference type="GO" id="GO:0005886">
    <property type="term" value="C:plasma membrane"/>
    <property type="evidence" value="ECO:0007669"/>
    <property type="project" value="UniProtKB-SubCell"/>
</dbReference>
<dbReference type="CDD" id="cd17316">
    <property type="entry name" value="MFS_SV2_like"/>
    <property type="match status" value="1"/>
</dbReference>
<evidence type="ECO:0000256" key="4">
    <source>
        <dbReference type="ARBA" id="ARBA00022989"/>
    </source>
</evidence>
<feature type="transmembrane region" description="Helical" evidence="6">
    <location>
        <begin position="402"/>
        <end position="434"/>
    </location>
</feature>
<keyword evidence="4 6" id="KW-1133">Transmembrane helix</keyword>
<keyword evidence="3 6" id="KW-0812">Transmembrane</keyword>
<dbReference type="KEGG" id="nmk:CHR53_00965"/>
<evidence type="ECO:0000259" key="7">
    <source>
        <dbReference type="PROSITE" id="PS50850"/>
    </source>
</evidence>
<feature type="transmembrane region" description="Helical" evidence="6">
    <location>
        <begin position="61"/>
        <end position="82"/>
    </location>
</feature>
<accession>A0A3Q9QWF8</accession>
<dbReference type="EMBL" id="CP022572">
    <property type="protein sequence ID" value="AZU64796.1"/>
    <property type="molecule type" value="Genomic_DNA"/>
</dbReference>
<evidence type="ECO:0000313" key="9">
    <source>
        <dbReference type="Proteomes" id="UP000282892"/>
    </source>
</evidence>
<dbReference type="SUPFAM" id="SSF103473">
    <property type="entry name" value="MFS general substrate transporter"/>
    <property type="match status" value="1"/>
</dbReference>
<feature type="transmembrane region" description="Helical" evidence="6">
    <location>
        <begin position="350"/>
        <end position="371"/>
    </location>
</feature>
<evidence type="ECO:0000256" key="6">
    <source>
        <dbReference type="SAM" id="Phobius"/>
    </source>
</evidence>
<keyword evidence="2" id="KW-0813">Transport</keyword>
<feature type="transmembrane region" description="Helical" evidence="6">
    <location>
        <begin position="151"/>
        <end position="173"/>
    </location>
</feature>
<dbReference type="Gene3D" id="1.20.1250.20">
    <property type="entry name" value="MFS general substrate transporter like domains"/>
    <property type="match status" value="1"/>
</dbReference>
<feature type="transmembrane region" description="Helical" evidence="6">
    <location>
        <begin position="94"/>
        <end position="116"/>
    </location>
</feature>
<keyword evidence="5 6" id="KW-0472">Membrane</keyword>
<feature type="transmembrane region" description="Helical" evidence="6">
    <location>
        <begin position="326"/>
        <end position="344"/>
    </location>
</feature>
<dbReference type="PROSITE" id="PS50850">
    <property type="entry name" value="MFS"/>
    <property type="match status" value="1"/>
</dbReference>
<evidence type="ECO:0000256" key="3">
    <source>
        <dbReference type="ARBA" id="ARBA00022692"/>
    </source>
</evidence>
<dbReference type="OrthoDB" id="9787026at2"/>
<dbReference type="Proteomes" id="UP000282892">
    <property type="component" value="Chromosome"/>
</dbReference>
<feature type="domain" description="Major facilitator superfamily (MFS) profile" evidence="7">
    <location>
        <begin position="27"/>
        <end position="438"/>
    </location>
</feature>
<evidence type="ECO:0000256" key="5">
    <source>
        <dbReference type="ARBA" id="ARBA00023136"/>
    </source>
</evidence>
<feature type="transmembrane region" description="Helical" evidence="6">
    <location>
        <begin position="25"/>
        <end position="49"/>
    </location>
</feature>
<dbReference type="Pfam" id="PF00083">
    <property type="entry name" value="Sugar_tr"/>
    <property type="match status" value="1"/>
</dbReference>
<dbReference type="STRING" id="1193713.GCA_001636315_02743"/>
<gene>
    <name evidence="8" type="ORF">CHR53_00965</name>
</gene>
<reference evidence="8 9" key="1">
    <citation type="submission" date="2017-07" db="EMBL/GenBank/DDBJ databases">
        <title>The complete genome sequence of Bacillus mesonae strain H20-5, an efficient strain improving plant abiotic stress resistance.</title>
        <authorList>
            <person name="Kim S.Y."/>
            <person name="Song H."/>
            <person name="Sang M.K."/>
            <person name="Weon H.-Y."/>
            <person name="Song J."/>
        </authorList>
    </citation>
    <scope>NUCLEOTIDE SEQUENCE [LARGE SCALE GENOMIC DNA]</scope>
    <source>
        <strain evidence="8 9">H20-5</strain>
    </source>
</reference>
<feature type="transmembrane region" description="Helical" evidence="6">
    <location>
        <begin position="185"/>
        <end position="203"/>
    </location>
</feature>
<dbReference type="PANTHER" id="PTHR23511:SF34">
    <property type="entry name" value="SYNAPTIC VESICLE GLYCOPROTEIN 2"/>
    <property type="match status" value="1"/>
</dbReference>